<dbReference type="GO" id="GO:0005524">
    <property type="term" value="F:ATP binding"/>
    <property type="evidence" value="ECO:0007669"/>
    <property type="project" value="UniProtKB-KW"/>
</dbReference>
<dbReference type="InterPro" id="IPR003439">
    <property type="entry name" value="ABC_transporter-like_ATP-bd"/>
</dbReference>
<dbReference type="PROSITE" id="PS50893">
    <property type="entry name" value="ABC_TRANSPORTER_2"/>
    <property type="match status" value="1"/>
</dbReference>
<keyword evidence="2" id="KW-0813">Transport</keyword>
<evidence type="ECO:0000259" key="7">
    <source>
        <dbReference type="PROSITE" id="PS50893"/>
    </source>
</evidence>
<gene>
    <name evidence="8" type="ORF">HNR37_000843</name>
</gene>
<protein>
    <submittedName>
        <fullName evidence="8">ABC-2 type transport system ATP-binding protein</fullName>
    </submittedName>
</protein>
<feature type="compositionally biased region" description="Basic and acidic residues" evidence="6">
    <location>
        <begin position="225"/>
        <end position="241"/>
    </location>
</feature>
<dbReference type="InterPro" id="IPR003593">
    <property type="entry name" value="AAA+_ATPase"/>
</dbReference>
<feature type="region of interest" description="Disordered" evidence="6">
    <location>
        <begin position="219"/>
        <end position="241"/>
    </location>
</feature>
<dbReference type="InterPro" id="IPR017871">
    <property type="entry name" value="ABC_transporter-like_CS"/>
</dbReference>
<dbReference type="Gene3D" id="3.40.50.300">
    <property type="entry name" value="P-loop containing nucleotide triphosphate hydrolases"/>
    <property type="match status" value="1"/>
</dbReference>
<dbReference type="SUPFAM" id="SSF52540">
    <property type="entry name" value="P-loop containing nucleoside triphosphate hydrolases"/>
    <property type="match status" value="1"/>
</dbReference>
<evidence type="ECO:0000313" key="8">
    <source>
        <dbReference type="EMBL" id="MBB5021531.1"/>
    </source>
</evidence>
<dbReference type="EMBL" id="JACHID010000004">
    <property type="protein sequence ID" value="MBB5021531.1"/>
    <property type="molecule type" value="Genomic_DNA"/>
</dbReference>
<dbReference type="Pfam" id="PF00005">
    <property type="entry name" value="ABC_tran"/>
    <property type="match status" value="1"/>
</dbReference>
<evidence type="ECO:0000256" key="5">
    <source>
        <dbReference type="ARBA" id="ARBA00022840"/>
    </source>
</evidence>
<feature type="domain" description="ABC transporter" evidence="7">
    <location>
        <begin position="2"/>
        <end position="230"/>
    </location>
</feature>
<evidence type="ECO:0000256" key="3">
    <source>
        <dbReference type="ARBA" id="ARBA00022458"/>
    </source>
</evidence>
<dbReference type="GO" id="GO:0016887">
    <property type="term" value="F:ATP hydrolysis activity"/>
    <property type="evidence" value="ECO:0007669"/>
    <property type="project" value="InterPro"/>
</dbReference>
<keyword evidence="9" id="KW-1185">Reference proteome</keyword>
<dbReference type="PANTHER" id="PTHR42711">
    <property type="entry name" value="ABC TRANSPORTER ATP-BINDING PROTEIN"/>
    <property type="match status" value="1"/>
</dbReference>
<proteinExistence type="inferred from homology"/>
<evidence type="ECO:0000256" key="6">
    <source>
        <dbReference type="SAM" id="MobiDB-lite"/>
    </source>
</evidence>
<evidence type="ECO:0000313" key="9">
    <source>
        <dbReference type="Proteomes" id="UP000528322"/>
    </source>
</evidence>
<sequence length="264" mass="29617">MIQVESLCKAYKNTIVLDDISFRVNAGEVYGLLGVNGAGKTTTMKILTTLARPDSGRVLIDGKDIVRHRSHIRSIIGLVPQERNLDRELSAWENLAIQGLLYRMPHLPAAIERQLKAVGLWNERHQPVVQFSGGQQRRLLIARALLCEPQVLFMDEPSIGLDPQVRHQLWQTVRDIAAQGITVVLTTHYMEEAQSLCSRIGILHAGKLLAQGSLAQLQASLEPSHSQEPHRPHPDHAPTRKPSLEDIFLHFTRQSHTKEPCYVP</sequence>
<dbReference type="PANTHER" id="PTHR42711:SF5">
    <property type="entry name" value="ABC TRANSPORTER ATP-BINDING PROTEIN NATA"/>
    <property type="match status" value="1"/>
</dbReference>
<reference evidence="8 9" key="1">
    <citation type="submission" date="2020-08" db="EMBL/GenBank/DDBJ databases">
        <title>Genomic Encyclopedia of Type Strains, Phase IV (KMG-IV): sequencing the most valuable type-strain genomes for metagenomic binning, comparative biology and taxonomic classification.</title>
        <authorList>
            <person name="Goeker M."/>
        </authorList>
    </citation>
    <scope>NUCLEOTIDE SEQUENCE [LARGE SCALE GENOMIC DNA]</scope>
    <source>
        <strain evidence="8 9">DSM 22071</strain>
    </source>
</reference>
<dbReference type="RefSeq" id="WP_183730401.1">
    <property type="nucleotide sequence ID" value="NZ_JACHID010000004.1"/>
</dbReference>
<organism evidence="8 9">
    <name type="scientific">Desulfurispira natronophila</name>
    <dbReference type="NCBI Taxonomy" id="682562"/>
    <lineage>
        <taxon>Bacteria</taxon>
        <taxon>Pseudomonadati</taxon>
        <taxon>Chrysiogenota</taxon>
        <taxon>Chrysiogenia</taxon>
        <taxon>Chrysiogenales</taxon>
        <taxon>Chrysiogenaceae</taxon>
        <taxon>Desulfurispira</taxon>
    </lineage>
</organism>
<evidence type="ECO:0000256" key="1">
    <source>
        <dbReference type="ARBA" id="ARBA00005417"/>
    </source>
</evidence>
<keyword evidence="5 8" id="KW-0067">ATP-binding</keyword>
<dbReference type="Proteomes" id="UP000528322">
    <property type="component" value="Unassembled WGS sequence"/>
</dbReference>
<dbReference type="InterPro" id="IPR050763">
    <property type="entry name" value="ABC_transporter_ATP-binding"/>
</dbReference>
<evidence type="ECO:0000256" key="2">
    <source>
        <dbReference type="ARBA" id="ARBA00022448"/>
    </source>
</evidence>
<keyword evidence="3" id="KW-0536">Nodulation</keyword>
<dbReference type="PROSITE" id="PS00211">
    <property type="entry name" value="ABC_TRANSPORTER_1"/>
    <property type="match status" value="1"/>
</dbReference>
<evidence type="ECO:0000256" key="4">
    <source>
        <dbReference type="ARBA" id="ARBA00022741"/>
    </source>
</evidence>
<dbReference type="AlphaFoldDB" id="A0A7W7Y3Q6"/>
<comment type="similarity">
    <text evidence="1">Belongs to the ABC transporter superfamily.</text>
</comment>
<accession>A0A7W7Y3Q6</accession>
<name>A0A7W7Y3Q6_9BACT</name>
<dbReference type="SMART" id="SM00382">
    <property type="entry name" value="AAA"/>
    <property type="match status" value="1"/>
</dbReference>
<keyword evidence="4" id="KW-0547">Nucleotide-binding</keyword>
<comment type="caution">
    <text evidence="8">The sequence shown here is derived from an EMBL/GenBank/DDBJ whole genome shotgun (WGS) entry which is preliminary data.</text>
</comment>
<dbReference type="InterPro" id="IPR027417">
    <property type="entry name" value="P-loop_NTPase"/>
</dbReference>